<gene>
    <name evidence="1" type="ORF">Tci_493697</name>
</gene>
<dbReference type="AlphaFoldDB" id="A0A699I9A4"/>
<name>A0A699I9A4_TANCI</name>
<protein>
    <submittedName>
        <fullName evidence="1">Uncharacterized protein</fullName>
    </submittedName>
</protein>
<accession>A0A699I9A4</accession>
<sequence length="146" mass="16788">MDEPLGLGYEASRHRELELGECSVPSTFEVGKSSGSVPKQEGAERISAFRQSTLCLDALPPTLFEGYDKDLRELYTRSAAVRDEIFLQRYSFRSLEREHERATVTFSVIWRPVLALEAWAGQTDAQRAALWHSIYDIQRENHDLRR</sequence>
<proteinExistence type="predicted"/>
<dbReference type="EMBL" id="BKCJ010253465">
    <property type="protein sequence ID" value="GEZ21724.1"/>
    <property type="molecule type" value="Genomic_DNA"/>
</dbReference>
<evidence type="ECO:0000313" key="1">
    <source>
        <dbReference type="EMBL" id="GEZ21724.1"/>
    </source>
</evidence>
<organism evidence="1">
    <name type="scientific">Tanacetum cinerariifolium</name>
    <name type="common">Dalmatian daisy</name>
    <name type="synonym">Chrysanthemum cinerariifolium</name>
    <dbReference type="NCBI Taxonomy" id="118510"/>
    <lineage>
        <taxon>Eukaryota</taxon>
        <taxon>Viridiplantae</taxon>
        <taxon>Streptophyta</taxon>
        <taxon>Embryophyta</taxon>
        <taxon>Tracheophyta</taxon>
        <taxon>Spermatophyta</taxon>
        <taxon>Magnoliopsida</taxon>
        <taxon>eudicotyledons</taxon>
        <taxon>Gunneridae</taxon>
        <taxon>Pentapetalae</taxon>
        <taxon>asterids</taxon>
        <taxon>campanulids</taxon>
        <taxon>Asterales</taxon>
        <taxon>Asteraceae</taxon>
        <taxon>Asteroideae</taxon>
        <taxon>Anthemideae</taxon>
        <taxon>Anthemidinae</taxon>
        <taxon>Tanacetum</taxon>
    </lineage>
</organism>
<comment type="caution">
    <text evidence="1">The sequence shown here is derived from an EMBL/GenBank/DDBJ whole genome shotgun (WGS) entry which is preliminary data.</text>
</comment>
<reference evidence="1" key="1">
    <citation type="journal article" date="2019" name="Sci. Rep.">
        <title>Draft genome of Tanacetum cinerariifolium, the natural source of mosquito coil.</title>
        <authorList>
            <person name="Yamashiro T."/>
            <person name="Shiraishi A."/>
            <person name="Satake H."/>
            <person name="Nakayama K."/>
        </authorList>
    </citation>
    <scope>NUCLEOTIDE SEQUENCE</scope>
</reference>